<accession>A0ACB9NF42</accession>
<protein>
    <submittedName>
        <fullName evidence="1">Uncharacterized protein</fullName>
    </submittedName>
</protein>
<gene>
    <name evidence="1" type="ORF">L6164_013487</name>
</gene>
<proteinExistence type="predicted"/>
<sequence length="181" mass="19664">MTASKSLSLIFIIRFLLLTTFSVPSTHSRSPSQNDVALIRAICKRTPDYYVCVHSLRSDPTSSHADVRGLAQIMVQVMKGRANDAMQKIIQLLQKGTDPKQKKALSSCADDYKAILEADVPMAIEALEKGDPKFAEDGANDAALEANSCEENFAGKSPITPYNEIMHDVAAVAAAIVRNLL</sequence>
<keyword evidence="2" id="KW-1185">Reference proteome</keyword>
<evidence type="ECO:0000313" key="1">
    <source>
        <dbReference type="EMBL" id="KAI4334777.1"/>
    </source>
</evidence>
<dbReference type="Proteomes" id="UP000828941">
    <property type="component" value="Chromosome 6"/>
</dbReference>
<organism evidence="1 2">
    <name type="scientific">Bauhinia variegata</name>
    <name type="common">Purple orchid tree</name>
    <name type="synonym">Phanera variegata</name>
    <dbReference type="NCBI Taxonomy" id="167791"/>
    <lineage>
        <taxon>Eukaryota</taxon>
        <taxon>Viridiplantae</taxon>
        <taxon>Streptophyta</taxon>
        <taxon>Embryophyta</taxon>
        <taxon>Tracheophyta</taxon>
        <taxon>Spermatophyta</taxon>
        <taxon>Magnoliopsida</taxon>
        <taxon>eudicotyledons</taxon>
        <taxon>Gunneridae</taxon>
        <taxon>Pentapetalae</taxon>
        <taxon>rosids</taxon>
        <taxon>fabids</taxon>
        <taxon>Fabales</taxon>
        <taxon>Fabaceae</taxon>
        <taxon>Cercidoideae</taxon>
        <taxon>Cercideae</taxon>
        <taxon>Bauhiniinae</taxon>
        <taxon>Bauhinia</taxon>
    </lineage>
</organism>
<name>A0ACB9NF42_BAUVA</name>
<reference evidence="1 2" key="1">
    <citation type="journal article" date="2022" name="DNA Res.">
        <title>Chromosomal-level genome assembly of the orchid tree Bauhinia variegata (Leguminosae; Cercidoideae) supports the allotetraploid origin hypothesis of Bauhinia.</title>
        <authorList>
            <person name="Zhong Y."/>
            <person name="Chen Y."/>
            <person name="Zheng D."/>
            <person name="Pang J."/>
            <person name="Liu Y."/>
            <person name="Luo S."/>
            <person name="Meng S."/>
            <person name="Qian L."/>
            <person name="Wei D."/>
            <person name="Dai S."/>
            <person name="Zhou R."/>
        </authorList>
    </citation>
    <scope>NUCLEOTIDE SEQUENCE [LARGE SCALE GENOMIC DNA]</scope>
    <source>
        <strain evidence="1">BV-YZ2020</strain>
    </source>
</reference>
<evidence type="ECO:0000313" key="2">
    <source>
        <dbReference type="Proteomes" id="UP000828941"/>
    </source>
</evidence>
<comment type="caution">
    <text evidence="1">The sequence shown here is derived from an EMBL/GenBank/DDBJ whole genome shotgun (WGS) entry which is preliminary data.</text>
</comment>
<dbReference type="EMBL" id="CM039431">
    <property type="protein sequence ID" value="KAI4334777.1"/>
    <property type="molecule type" value="Genomic_DNA"/>
</dbReference>